<evidence type="ECO:0000256" key="1">
    <source>
        <dbReference type="ARBA" id="ARBA00000085"/>
    </source>
</evidence>
<feature type="transmembrane region" description="Helical" evidence="11">
    <location>
        <begin position="149"/>
        <end position="171"/>
    </location>
</feature>
<evidence type="ECO:0000256" key="5">
    <source>
        <dbReference type="ARBA" id="ARBA00022679"/>
    </source>
</evidence>
<evidence type="ECO:0000313" key="13">
    <source>
        <dbReference type="EMBL" id="RHW44462.1"/>
    </source>
</evidence>
<evidence type="ECO:0000256" key="2">
    <source>
        <dbReference type="ARBA" id="ARBA00004141"/>
    </source>
</evidence>
<dbReference type="Pfam" id="PF02518">
    <property type="entry name" value="HATPase_c"/>
    <property type="match status" value="1"/>
</dbReference>
<keyword evidence="10 11" id="KW-0472">Membrane</keyword>
<dbReference type="GO" id="GO:0000155">
    <property type="term" value="F:phosphorelay sensor kinase activity"/>
    <property type="evidence" value="ECO:0007669"/>
    <property type="project" value="InterPro"/>
</dbReference>
<evidence type="ECO:0000256" key="10">
    <source>
        <dbReference type="ARBA" id="ARBA00023136"/>
    </source>
</evidence>
<dbReference type="SUPFAM" id="SSF55874">
    <property type="entry name" value="ATPase domain of HSP90 chaperone/DNA topoisomerase II/histidine kinase"/>
    <property type="match status" value="1"/>
</dbReference>
<proteinExistence type="predicted"/>
<keyword evidence="9" id="KW-0902">Two-component regulatory system</keyword>
<dbReference type="EMBL" id="QOCS01000031">
    <property type="protein sequence ID" value="RHW44462.1"/>
    <property type="molecule type" value="Genomic_DNA"/>
</dbReference>
<evidence type="ECO:0000256" key="11">
    <source>
        <dbReference type="SAM" id="Phobius"/>
    </source>
</evidence>
<dbReference type="InterPro" id="IPR036097">
    <property type="entry name" value="HisK_dim/P_sf"/>
</dbReference>
<keyword evidence="5" id="KW-0808">Transferase</keyword>
<evidence type="ECO:0000256" key="9">
    <source>
        <dbReference type="ARBA" id="ARBA00023012"/>
    </source>
</evidence>
<evidence type="ECO:0000256" key="4">
    <source>
        <dbReference type="ARBA" id="ARBA00022553"/>
    </source>
</evidence>
<evidence type="ECO:0000256" key="7">
    <source>
        <dbReference type="ARBA" id="ARBA00022777"/>
    </source>
</evidence>
<dbReference type="Pfam" id="PF00512">
    <property type="entry name" value="HisKA"/>
    <property type="match status" value="1"/>
</dbReference>
<keyword evidence="8 11" id="KW-1133">Transmembrane helix</keyword>
<dbReference type="CDD" id="cd00082">
    <property type="entry name" value="HisKA"/>
    <property type="match status" value="1"/>
</dbReference>
<evidence type="ECO:0000256" key="6">
    <source>
        <dbReference type="ARBA" id="ARBA00022692"/>
    </source>
</evidence>
<dbReference type="InterPro" id="IPR008358">
    <property type="entry name" value="Sig_transdc_His_kin/Pase_MprB"/>
</dbReference>
<dbReference type="PRINTS" id="PR01780">
    <property type="entry name" value="LANTIREGPROT"/>
</dbReference>
<keyword evidence="7" id="KW-0418">Kinase</keyword>
<protein>
    <recommendedName>
        <fullName evidence="3">histidine kinase</fullName>
        <ecNumber evidence="3">2.7.13.3</ecNumber>
    </recommendedName>
</protein>
<dbReference type="AlphaFoldDB" id="A0A3R6W5I3"/>
<dbReference type="PANTHER" id="PTHR45528">
    <property type="entry name" value="SENSOR HISTIDINE KINASE CPXA"/>
    <property type="match status" value="1"/>
</dbReference>
<reference evidence="13 14" key="1">
    <citation type="submission" date="2018-07" db="EMBL/GenBank/DDBJ databases">
        <title>Genome sequences of six Lactobacillus spp. isolated from bumble bee guts.</title>
        <authorList>
            <person name="Motta E.V.S."/>
            <person name="Moran N.A."/>
        </authorList>
    </citation>
    <scope>NUCLEOTIDE SEQUENCE [LARGE SCALE GENOMIC DNA]</scope>
    <source>
        <strain evidence="13 14">LV-8.1</strain>
    </source>
</reference>
<organism evidence="13 14">
    <name type="scientific">Bombilactobacillus bombi</name>
    <dbReference type="NCBI Taxonomy" id="1303590"/>
    <lineage>
        <taxon>Bacteria</taxon>
        <taxon>Bacillati</taxon>
        <taxon>Bacillota</taxon>
        <taxon>Bacilli</taxon>
        <taxon>Lactobacillales</taxon>
        <taxon>Lactobacillaceae</taxon>
        <taxon>Bombilactobacillus</taxon>
    </lineage>
</organism>
<comment type="catalytic activity">
    <reaction evidence="1">
        <text>ATP + protein L-histidine = ADP + protein N-phospho-L-histidine.</text>
        <dbReference type="EC" id="2.7.13.3"/>
    </reaction>
</comment>
<dbReference type="InterPro" id="IPR005467">
    <property type="entry name" value="His_kinase_dom"/>
</dbReference>
<evidence type="ECO:0000313" key="14">
    <source>
        <dbReference type="Proteomes" id="UP000284822"/>
    </source>
</evidence>
<dbReference type="Gene3D" id="3.30.565.10">
    <property type="entry name" value="Histidine kinase-like ATPase, C-terminal domain"/>
    <property type="match status" value="1"/>
</dbReference>
<comment type="caution">
    <text evidence="13">The sequence shown here is derived from an EMBL/GenBank/DDBJ whole genome shotgun (WGS) entry which is preliminary data.</text>
</comment>
<evidence type="ECO:0000256" key="8">
    <source>
        <dbReference type="ARBA" id="ARBA00022989"/>
    </source>
</evidence>
<dbReference type="SUPFAM" id="SSF47384">
    <property type="entry name" value="Homodimeric domain of signal transducing histidine kinase"/>
    <property type="match status" value="1"/>
</dbReference>
<feature type="domain" description="Histidine kinase" evidence="12">
    <location>
        <begin position="239"/>
        <end position="450"/>
    </location>
</feature>
<comment type="subcellular location">
    <subcellularLocation>
        <location evidence="2">Membrane</location>
        <topology evidence="2">Multi-pass membrane protein</topology>
    </subcellularLocation>
</comment>
<dbReference type="RefSeq" id="WP_118911265.1">
    <property type="nucleotide sequence ID" value="NZ_QOCS01000031.1"/>
</dbReference>
<name>A0A3R6W5I3_9LACO</name>
<keyword evidence="4" id="KW-0597">Phosphoprotein</keyword>
<dbReference type="InterPro" id="IPR050398">
    <property type="entry name" value="HssS/ArlS-like"/>
</dbReference>
<accession>A0A3R6W5I3</accession>
<dbReference type="InterPro" id="IPR003661">
    <property type="entry name" value="HisK_dim/P_dom"/>
</dbReference>
<dbReference type="Proteomes" id="UP000284822">
    <property type="component" value="Unassembled WGS sequence"/>
</dbReference>
<evidence type="ECO:0000256" key="3">
    <source>
        <dbReference type="ARBA" id="ARBA00012438"/>
    </source>
</evidence>
<gene>
    <name evidence="13" type="ORF">DS832_08980</name>
</gene>
<feature type="transmembrane region" description="Helical" evidence="11">
    <location>
        <begin position="9"/>
        <end position="32"/>
    </location>
</feature>
<evidence type="ECO:0000259" key="12">
    <source>
        <dbReference type="PROSITE" id="PS50109"/>
    </source>
</evidence>
<dbReference type="SMART" id="SM00387">
    <property type="entry name" value="HATPase_c"/>
    <property type="match status" value="1"/>
</dbReference>
<dbReference type="InterPro" id="IPR036890">
    <property type="entry name" value="HATPase_C_sf"/>
</dbReference>
<dbReference type="PROSITE" id="PS50109">
    <property type="entry name" value="HIS_KIN"/>
    <property type="match status" value="1"/>
</dbReference>
<keyword evidence="6 11" id="KW-0812">Transmembrane</keyword>
<sequence length="450" mass="51705">MGNKSLKQILILMSLLEVGYTILLVLGLVGVFNFSLRQGWVYPANYPEQQVSQVKKDLQKSDGKQLTIPNIYEYRLEQNGHLIHNTLPKHYYQELTEARHKGYAQTHTLFAPRIFWYLTQQKTHLILSYRLTADFTSARLRHYLPSAEMVGLLTLGILWIIGLVVIISWTVTMVNQELKKITFANQQIQNLNLNFTEQQSDIKEIELILQSINQMKSALQKSLEQQWSSQQQLQQLVQDVTHDIRTPITLIKGNLELLEERAVTNQQQALIKDANNGVQRLEEYVAWLKVNSHLQTSPHTTEKITQDVIKHWLDWVSSLARAKQLTIKVIRMDESDLQVNLFQVAQAFQNIILNSVEFSQPQGVLKLDFCNQSDSYLITVLDNGPGFSEATLTAATKRYYTQRAQKNEHMGLGLTIAQQIMSQNNGRLVLKNEYCKQQISGGKVQLIFNK</sequence>
<dbReference type="GO" id="GO:0005886">
    <property type="term" value="C:plasma membrane"/>
    <property type="evidence" value="ECO:0007669"/>
    <property type="project" value="TreeGrafter"/>
</dbReference>
<dbReference type="InterPro" id="IPR003594">
    <property type="entry name" value="HATPase_dom"/>
</dbReference>
<dbReference type="PANTHER" id="PTHR45528:SF8">
    <property type="entry name" value="HISTIDINE KINASE"/>
    <property type="match status" value="1"/>
</dbReference>
<dbReference type="Gene3D" id="1.10.287.130">
    <property type="match status" value="1"/>
</dbReference>
<dbReference type="SMART" id="SM00388">
    <property type="entry name" value="HisKA"/>
    <property type="match status" value="1"/>
</dbReference>
<dbReference type="EC" id="2.7.13.3" evidence="3"/>